<feature type="signal peptide" evidence="1">
    <location>
        <begin position="1"/>
        <end position="25"/>
    </location>
</feature>
<protein>
    <recommendedName>
        <fullName evidence="4">Secreted protein</fullName>
    </recommendedName>
</protein>
<evidence type="ECO:0008006" key="4">
    <source>
        <dbReference type="Google" id="ProtNLM"/>
    </source>
</evidence>
<comment type="caution">
    <text evidence="2">The sequence shown here is derived from an EMBL/GenBank/DDBJ whole genome shotgun (WGS) entry which is preliminary data.</text>
</comment>
<proteinExistence type="predicted"/>
<reference evidence="3" key="1">
    <citation type="journal article" date="2019" name="Int. J. Syst. Evol. Microbiol.">
        <title>The Global Catalogue of Microorganisms (GCM) 10K type strain sequencing project: providing services to taxonomists for standard genome sequencing and annotation.</title>
        <authorList>
            <consortium name="The Broad Institute Genomics Platform"/>
            <consortium name="The Broad Institute Genome Sequencing Center for Infectious Disease"/>
            <person name="Wu L."/>
            <person name="Ma J."/>
        </authorList>
    </citation>
    <scope>NUCLEOTIDE SEQUENCE [LARGE SCALE GENOMIC DNA]</scope>
    <source>
        <strain evidence="3">JCM 18961</strain>
    </source>
</reference>
<accession>A0ABP8XQ95</accession>
<organism evidence="2 3">
    <name type="scientific">Pedococcus ginsenosidimutans</name>
    <dbReference type="NCBI Taxonomy" id="490570"/>
    <lineage>
        <taxon>Bacteria</taxon>
        <taxon>Bacillati</taxon>
        <taxon>Actinomycetota</taxon>
        <taxon>Actinomycetes</taxon>
        <taxon>Micrococcales</taxon>
        <taxon>Intrasporangiaceae</taxon>
        <taxon>Pedococcus</taxon>
    </lineage>
</organism>
<dbReference type="Proteomes" id="UP001500556">
    <property type="component" value="Unassembled WGS sequence"/>
</dbReference>
<feature type="chain" id="PRO_5045237371" description="Secreted protein" evidence="1">
    <location>
        <begin position="26"/>
        <end position="154"/>
    </location>
</feature>
<keyword evidence="1" id="KW-0732">Signal</keyword>
<evidence type="ECO:0000313" key="2">
    <source>
        <dbReference type="EMBL" id="GAA4711574.1"/>
    </source>
</evidence>
<keyword evidence="3" id="KW-1185">Reference proteome</keyword>
<dbReference type="EMBL" id="BAABLO010000001">
    <property type="protein sequence ID" value="GAA4711574.1"/>
    <property type="molecule type" value="Genomic_DNA"/>
</dbReference>
<evidence type="ECO:0000313" key="3">
    <source>
        <dbReference type="Proteomes" id="UP001500556"/>
    </source>
</evidence>
<sequence length="154" mass="16293">MSTWRTVYRVAKVMAISWLLSPSSATKMTAVLNRKAYMGDSSPRRRAEESVSGRPFDQARPMNGCVCWSKVSSATAVDPVAHRTGPGGQCVDAAIGDYSLSTSTVPGGGGAGRIEQFSGPALRGLRWSPLGPTPRVVGLVVGSLTRVRHSTHHG</sequence>
<name>A0ABP8XQ95_9MICO</name>
<evidence type="ECO:0000256" key="1">
    <source>
        <dbReference type="SAM" id="SignalP"/>
    </source>
</evidence>
<gene>
    <name evidence="2" type="ORF">GCM10025782_04580</name>
</gene>